<organism evidence="1 2">
    <name type="scientific">Viridibacterium curvum</name>
    <dbReference type="NCBI Taxonomy" id="1101404"/>
    <lineage>
        <taxon>Bacteria</taxon>
        <taxon>Pseudomonadati</taxon>
        <taxon>Pseudomonadota</taxon>
        <taxon>Betaproteobacteria</taxon>
        <taxon>Rhodocyclales</taxon>
        <taxon>Rhodocyclaceae</taxon>
        <taxon>Viridibacterium</taxon>
    </lineage>
</organism>
<reference evidence="2" key="1">
    <citation type="journal article" date="2019" name="Int. J. Syst. Evol. Microbiol.">
        <title>The Global Catalogue of Microorganisms (GCM) 10K type strain sequencing project: providing services to taxonomists for standard genome sequencing and annotation.</title>
        <authorList>
            <consortium name="The Broad Institute Genomics Platform"/>
            <consortium name="The Broad Institute Genome Sequencing Center for Infectious Disease"/>
            <person name="Wu L."/>
            <person name="Ma J."/>
        </authorList>
    </citation>
    <scope>NUCLEOTIDE SEQUENCE [LARGE SCALE GENOMIC DNA]</scope>
    <source>
        <strain evidence="2">JCM 18715</strain>
    </source>
</reference>
<proteinExistence type="predicted"/>
<evidence type="ECO:0000313" key="1">
    <source>
        <dbReference type="EMBL" id="GAA5172387.1"/>
    </source>
</evidence>
<accession>A0ABP9R7J2</accession>
<dbReference type="RefSeq" id="WP_345534735.1">
    <property type="nucleotide sequence ID" value="NZ_BAABLD010000017.1"/>
</dbReference>
<comment type="caution">
    <text evidence="1">The sequence shown here is derived from an EMBL/GenBank/DDBJ whole genome shotgun (WGS) entry which is preliminary data.</text>
</comment>
<name>A0ABP9R7J2_9RHOO</name>
<dbReference type="EMBL" id="BAABLD010000017">
    <property type="protein sequence ID" value="GAA5172387.1"/>
    <property type="molecule type" value="Genomic_DNA"/>
</dbReference>
<keyword evidence="2" id="KW-1185">Reference proteome</keyword>
<gene>
    <name evidence="1" type="ORF">GCM10025770_38450</name>
</gene>
<protein>
    <submittedName>
        <fullName evidence="1">Uncharacterized protein</fullName>
    </submittedName>
</protein>
<evidence type="ECO:0000313" key="2">
    <source>
        <dbReference type="Proteomes" id="UP001500547"/>
    </source>
</evidence>
<dbReference type="Proteomes" id="UP001500547">
    <property type="component" value="Unassembled WGS sequence"/>
</dbReference>
<sequence>MIYEYALDPSLVVNWAINETGRVVGQFGMDQRRLLSDFPRDWKGQAYGEFYKYFGYDDTSLDFQNAQPAFEAYVQLLTDHTVRRNRTIDESKSWLDEAVTEHSSRPFHAIMASHTGDGSCASVITPNVIDDIRDGRWYLPTIASARKTATEIAQAVAPLLKVANRIALIDPYFDPSEPRYLATFTEMMKIAFGPSRCIGTWPSVSIMTNVYQAHRSRDGEFTADQKAKVAADLTSKAIKFLPAHLPKGAVVEFYCLENPPSGDSFHNRFVLTDAGGVIAPYGLDDFSSGAGHNARDDLQPMSKGVYEGRWRQYAEKKDVSIIGNPVRVEGLA</sequence>